<accession>A0ABN2C1H3</accession>
<keyword evidence="3" id="KW-1185">Reference proteome</keyword>
<evidence type="ECO:0000256" key="1">
    <source>
        <dbReference type="SAM" id="Phobius"/>
    </source>
</evidence>
<sequence length="59" mass="6484">MHNLRARLRAFRREDRGSHSIEYVLVIGVGVALAAVLLRVVVSDSTYDAMFRLIGGALA</sequence>
<proteinExistence type="predicted"/>
<keyword evidence="1" id="KW-0812">Transmembrane</keyword>
<name>A0ABN2C1H3_9ACTN</name>
<gene>
    <name evidence="2" type="ORF">GCM10009827_082800</name>
</gene>
<dbReference type="RefSeq" id="WP_344509081.1">
    <property type="nucleotide sequence ID" value="NZ_BAAAQD010000021.1"/>
</dbReference>
<reference evidence="2 3" key="1">
    <citation type="journal article" date="2019" name="Int. J. Syst. Evol. Microbiol.">
        <title>The Global Catalogue of Microorganisms (GCM) 10K type strain sequencing project: providing services to taxonomists for standard genome sequencing and annotation.</title>
        <authorList>
            <consortium name="The Broad Institute Genomics Platform"/>
            <consortium name="The Broad Institute Genome Sequencing Center for Infectious Disease"/>
            <person name="Wu L."/>
            <person name="Ma J."/>
        </authorList>
    </citation>
    <scope>NUCLEOTIDE SEQUENCE [LARGE SCALE GENOMIC DNA]</scope>
    <source>
        <strain evidence="2 3">JCM 15933</strain>
    </source>
</reference>
<dbReference type="Proteomes" id="UP001501470">
    <property type="component" value="Unassembled WGS sequence"/>
</dbReference>
<comment type="caution">
    <text evidence="2">The sequence shown here is derived from an EMBL/GenBank/DDBJ whole genome shotgun (WGS) entry which is preliminary data.</text>
</comment>
<evidence type="ECO:0000313" key="3">
    <source>
        <dbReference type="Proteomes" id="UP001501470"/>
    </source>
</evidence>
<feature type="transmembrane region" description="Helical" evidence="1">
    <location>
        <begin position="21"/>
        <end position="42"/>
    </location>
</feature>
<organism evidence="2 3">
    <name type="scientific">Dactylosporangium maewongense</name>
    <dbReference type="NCBI Taxonomy" id="634393"/>
    <lineage>
        <taxon>Bacteria</taxon>
        <taxon>Bacillati</taxon>
        <taxon>Actinomycetota</taxon>
        <taxon>Actinomycetes</taxon>
        <taxon>Micromonosporales</taxon>
        <taxon>Micromonosporaceae</taxon>
        <taxon>Dactylosporangium</taxon>
    </lineage>
</organism>
<keyword evidence="1" id="KW-1133">Transmembrane helix</keyword>
<dbReference type="EMBL" id="BAAAQD010000021">
    <property type="protein sequence ID" value="GAA1549795.1"/>
    <property type="molecule type" value="Genomic_DNA"/>
</dbReference>
<evidence type="ECO:0000313" key="2">
    <source>
        <dbReference type="EMBL" id="GAA1549795.1"/>
    </source>
</evidence>
<keyword evidence="1" id="KW-0472">Membrane</keyword>
<dbReference type="Pfam" id="PF14029">
    <property type="entry name" value="DUF4244"/>
    <property type="match status" value="1"/>
</dbReference>
<evidence type="ECO:0008006" key="4">
    <source>
        <dbReference type="Google" id="ProtNLM"/>
    </source>
</evidence>
<protein>
    <recommendedName>
        <fullName evidence="4">Flp family type IVb pilin</fullName>
    </recommendedName>
</protein>
<dbReference type="InterPro" id="IPR025338">
    <property type="entry name" value="DUF4244"/>
</dbReference>